<sequence length="323" mass="36554">MNELNANFTALRIGRPTHVGFGDETPAEVPFCPSGNLATELNNTPRYLFRVHSDASAGKNSSEWIKSIDALQNNLTDIFERDDTASIAIALNEHLRWELKSYGDPFISWTTSLLVAIEYAIYKHKTEGAMLEAIHLCIIDTTMFPKGVFIRDLDLIEEFYDKVPDDQMITVKGVPHTWQARGLDDFRYLRNKTHKTYPGVYYFGEFLSQGQTNITGRSSTVSCDRIINNHLFAMIPQFQVELEDSKRQWAEAVVKSRELFYMDIESEATSTSEFVEATNIALQFGTVWFLPVLANLLALRPRAARDRGILDQISGLFSGALPL</sequence>
<dbReference type="Pfam" id="PF24494">
    <property type="entry name" value="DUF7587"/>
    <property type="match status" value="1"/>
</dbReference>
<feature type="domain" description="DUF7587" evidence="1">
    <location>
        <begin position="44"/>
        <end position="158"/>
    </location>
</feature>
<comment type="caution">
    <text evidence="2">The sequence shown here is derived from an EMBL/GenBank/DDBJ whole genome shotgun (WGS) entry which is preliminary data.</text>
</comment>
<dbReference type="Proteomes" id="UP000522262">
    <property type="component" value="Unassembled WGS sequence"/>
</dbReference>
<name>A0A8H5I4M3_9HYPO</name>
<keyword evidence="3" id="KW-1185">Reference proteome</keyword>
<evidence type="ECO:0000313" key="3">
    <source>
        <dbReference type="Proteomes" id="UP000522262"/>
    </source>
</evidence>
<accession>A0A8H5I4M3</accession>
<organism evidence="2 3">
    <name type="scientific">Fusarium mexicanum</name>
    <dbReference type="NCBI Taxonomy" id="751941"/>
    <lineage>
        <taxon>Eukaryota</taxon>
        <taxon>Fungi</taxon>
        <taxon>Dikarya</taxon>
        <taxon>Ascomycota</taxon>
        <taxon>Pezizomycotina</taxon>
        <taxon>Sordariomycetes</taxon>
        <taxon>Hypocreomycetidae</taxon>
        <taxon>Hypocreales</taxon>
        <taxon>Nectriaceae</taxon>
        <taxon>Fusarium</taxon>
        <taxon>Fusarium fujikuroi species complex</taxon>
    </lineage>
</organism>
<reference evidence="2 3" key="1">
    <citation type="submission" date="2020-05" db="EMBL/GenBank/DDBJ databases">
        <title>Identification and distribution of gene clusters putatively required for synthesis of sphingolipid metabolism inhibitors in phylogenetically diverse species of the filamentous fungus Fusarium.</title>
        <authorList>
            <person name="Kim H.-S."/>
            <person name="Busman M."/>
            <person name="Brown D.W."/>
            <person name="Divon H."/>
            <person name="Uhlig S."/>
            <person name="Proctor R.H."/>
        </authorList>
    </citation>
    <scope>NUCLEOTIDE SEQUENCE [LARGE SCALE GENOMIC DNA]</scope>
    <source>
        <strain evidence="2 3">NRRL 53147</strain>
    </source>
</reference>
<proteinExistence type="predicted"/>
<evidence type="ECO:0000313" key="2">
    <source>
        <dbReference type="EMBL" id="KAF5530186.1"/>
    </source>
</evidence>
<dbReference type="InterPro" id="IPR056009">
    <property type="entry name" value="DUF7587"/>
</dbReference>
<protein>
    <recommendedName>
        <fullName evidence="1">DUF7587 domain-containing protein</fullName>
    </recommendedName>
</protein>
<dbReference type="EMBL" id="JAAOAM010000502">
    <property type="protein sequence ID" value="KAF5530186.1"/>
    <property type="molecule type" value="Genomic_DNA"/>
</dbReference>
<evidence type="ECO:0000259" key="1">
    <source>
        <dbReference type="Pfam" id="PF24494"/>
    </source>
</evidence>
<dbReference type="AlphaFoldDB" id="A0A8H5I4M3"/>
<gene>
    <name evidence="2" type="ORF">FMEXI_13696</name>
</gene>